<dbReference type="Proteomes" id="UP001268089">
    <property type="component" value="Unassembled WGS sequence"/>
</dbReference>
<dbReference type="EC" id="2.1.1.197" evidence="3"/>
<comment type="caution">
    <text evidence="3">The sequence shown here is derived from an EMBL/GenBank/DDBJ whole genome shotgun (WGS) entry which is preliminary data.</text>
</comment>
<dbReference type="GO" id="GO:0102130">
    <property type="term" value="F:malonyl-CoA methyltransferase activity"/>
    <property type="evidence" value="ECO:0007669"/>
    <property type="project" value="UniProtKB-EC"/>
</dbReference>
<name>A0ABU1ZK50_9BURK</name>
<evidence type="ECO:0000313" key="4">
    <source>
        <dbReference type="Proteomes" id="UP001268089"/>
    </source>
</evidence>
<organism evidence="3 4">
    <name type="scientific">Rhodoferax saidenbachensis</name>
    <dbReference type="NCBI Taxonomy" id="1484693"/>
    <lineage>
        <taxon>Bacteria</taxon>
        <taxon>Pseudomonadati</taxon>
        <taxon>Pseudomonadota</taxon>
        <taxon>Betaproteobacteria</taxon>
        <taxon>Burkholderiales</taxon>
        <taxon>Comamonadaceae</taxon>
        <taxon>Rhodoferax</taxon>
    </lineage>
</organism>
<protein>
    <submittedName>
        <fullName evidence="3">Malonyl-CoA O-methyltransferase</fullName>
        <ecNumber evidence="3">2.1.1.197</ecNumber>
    </submittedName>
</protein>
<dbReference type="PANTHER" id="PTHR13090:SF1">
    <property type="entry name" value="ARGININE-HYDROXYLASE NDUFAF5, MITOCHONDRIAL"/>
    <property type="match status" value="1"/>
</dbReference>
<evidence type="ECO:0000256" key="1">
    <source>
        <dbReference type="ARBA" id="ARBA00022603"/>
    </source>
</evidence>
<dbReference type="InterPro" id="IPR029063">
    <property type="entry name" value="SAM-dependent_MTases_sf"/>
</dbReference>
<evidence type="ECO:0000256" key="2">
    <source>
        <dbReference type="ARBA" id="ARBA00022679"/>
    </source>
</evidence>
<keyword evidence="2 3" id="KW-0808">Transferase</keyword>
<sequence>MSTQRPPTIDPVAATRWAQRRPVPGETSPWLHEEVARRMEDRLQWIVQKPKQWVHWGPLQGGVQAQALLSQRYPDSECFVLEAPVERARAAHDLIAKPWWQPARWRGPKLHFAAPAQPVQMLWANMALHTAADPEALIGEWHRLLSVEGFAMFSCLGPDTLRELHAVYARMGWPVPGHEFTDMHDWGDMLVHAGFAEPVMDMERITLTYSTPQSLLAELRGLGRNLHPQRFAGLRSRAWLARLHAALSQGLATPAGDGRLQVTFEIVYGHAFKPRPRLKVQPETTVSLEQMRSVLKHGPTGAKTGA</sequence>
<gene>
    <name evidence="3" type="ORF">J2X15_001136</name>
</gene>
<dbReference type="Gene3D" id="3.40.50.150">
    <property type="entry name" value="Vaccinia Virus protein VP39"/>
    <property type="match status" value="1"/>
</dbReference>
<keyword evidence="1 3" id="KW-0489">Methyltransferase</keyword>
<evidence type="ECO:0000313" key="3">
    <source>
        <dbReference type="EMBL" id="MDR7305858.1"/>
    </source>
</evidence>
<keyword evidence="4" id="KW-1185">Reference proteome</keyword>
<dbReference type="InterPro" id="IPR050602">
    <property type="entry name" value="Malonyl-ACP_OMT"/>
</dbReference>
<reference evidence="3 4" key="1">
    <citation type="submission" date="2023-07" db="EMBL/GenBank/DDBJ databases">
        <title>Sorghum-associated microbial communities from plants grown in Nebraska, USA.</title>
        <authorList>
            <person name="Schachtman D."/>
        </authorList>
    </citation>
    <scope>NUCLEOTIDE SEQUENCE [LARGE SCALE GENOMIC DNA]</scope>
    <source>
        <strain evidence="3 4">BE308</strain>
    </source>
</reference>
<dbReference type="RefSeq" id="WP_310340161.1">
    <property type="nucleotide sequence ID" value="NZ_JAVDXO010000002.1"/>
</dbReference>
<dbReference type="PANTHER" id="PTHR13090">
    <property type="entry name" value="ARGININE-HYDROXYLASE NDUFAF5, MITOCHONDRIAL"/>
    <property type="match status" value="1"/>
</dbReference>
<accession>A0ABU1ZK50</accession>
<proteinExistence type="predicted"/>
<dbReference type="GO" id="GO:0032259">
    <property type="term" value="P:methylation"/>
    <property type="evidence" value="ECO:0007669"/>
    <property type="project" value="UniProtKB-KW"/>
</dbReference>
<dbReference type="EMBL" id="JAVDXO010000002">
    <property type="protein sequence ID" value="MDR7305858.1"/>
    <property type="molecule type" value="Genomic_DNA"/>
</dbReference>
<dbReference type="SUPFAM" id="SSF53335">
    <property type="entry name" value="S-adenosyl-L-methionine-dependent methyltransferases"/>
    <property type="match status" value="1"/>
</dbReference>